<dbReference type="EMBL" id="JAAMPC010000001">
    <property type="protein sequence ID" value="KAG2329877.1"/>
    <property type="molecule type" value="Genomic_DNA"/>
</dbReference>
<gene>
    <name evidence="1" type="ORF">Bca52824_001057</name>
</gene>
<keyword evidence="2" id="KW-1185">Reference proteome</keyword>
<proteinExistence type="predicted"/>
<comment type="caution">
    <text evidence="1">The sequence shown here is derived from an EMBL/GenBank/DDBJ whole genome shotgun (WGS) entry which is preliminary data.</text>
</comment>
<dbReference type="AlphaFoldDB" id="A0A8X8BDH0"/>
<dbReference type="OrthoDB" id="74178at2759"/>
<organism evidence="1 2">
    <name type="scientific">Brassica carinata</name>
    <name type="common">Ethiopian mustard</name>
    <name type="synonym">Abyssinian cabbage</name>
    <dbReference type="NCBI Taxonomy" id="52824"/>
    <lineage>
        <taxon>Eukaryota</taxon>
        <taxon>Viridiplantae</taxon>
        <taxon>Streptophyta</taxon>
        <taxon>Embryophyta</taxon>
        <taxon>Tracheophyta</taxon>
        <taxon>Spermatophyta</taxon>
        <taxon>Magnoliopsida</taxon>
        <taxon>eudicotyledons</taxon>
        <taxon>Gunneridae</taxon>
        <taxon>Pentapetalae</taxon>
        <taxon>rosids</taxon>
        <taxon>malvids</taxon>
        <taxon>Brassicales</taxon>
        <taxon>Brassicaceae</taxon>
        <taxon>Brassiceae</taxon>
        <taxon>Brassica</taxon>
    </lineage>
</organism>
<protein>
    <submittedName>
        <fullName evidence="1">Uncharacterized protein</fullName>
    </submittedName>
</protein>
<evidence type="ECO:0000313" key="2">
    <source>
        <dbReference type="Proteomes" id="UP000886595"/>
    </source>
</evidence>
<evidence type="ECO:0000313" key="1">
    <source>
        <dbReference type="EMBL" id="KAG2329877.1"/>
    </source>
</evidence>
<accession>A0A8X8BDH0</accession>
<reference evidence="1 2" key="1">
    <citation type="submission" date="2020-02" db="EMBL/GenBank/DDBJ databases">
        <authorList>
            <person name="Ma Q."/>
            <person name="Huang Y."/>
            <person name="Song X."/>
            <person name="Pei D."/>
        </authorList>
    </citation>
    <scope>NUCLEOTIDE SEQUENCE [LARGE SCALE GENOMIC DNA]</scope>
    <source>
        <strain evidence="1">Sxm20200214</strain>
        <tissue evidence="1">Leaf</tissue>
    </source>
</reference>
<dbReference type="Proteomes" id="UP000886595">
    <property type="component" value="Unassembled WGS sequence"/>
</dbReference>
<name>A0A8X8BDH0_BRACI</name>
<sequence>MFSTILDIALRQRHIFSLNYSLPGSPIKISCLRADQGQLSELLEKERQRMHKTRVSAAKEEAYTLEGRANQPKVEIRNCGENIILQKCKSTALQRAYSKGAT</sequence>